<evidence type="ECO:0000256" key="8">
    <source>
        <dbReference type="SAM" id="MobiDB-lite"/>
    </source>
</evidence>
<evidence type="ECO:0000256" key="4">
    <source>
        <dbReference type="ARBA" id="ARBA00022692"/>
    </source>
</evidence>
<evidence type="ECO:0000256" key="7">
    <source>
        <dbReference type="RuleBase" id="RU363032"/>
    </source>
</evidence>
<organism evidence="10 11">
    <name type="scientific">Paractinoplanes aksuensis</name>
    <dbReference type="NCBI Taxonomy" id="2939490"/>
    <lineage>
        <taxon>Bacteria</taxon>
        <taxon>Bacillati</taxon>
        <taxon>Actinomycetota</taxon>
        <taxon>Actinomycetes</taxon>
        <taxon>Micromonosporales</taxon>
        <taxon>Micromonosporaceae</taxon>
        <taxon>Paractinoplanes</taxon>
    </lineage>
</organism>
<keyword evidence="4 7" id="KW-0812">Transmembrane</keyword>
<comment type="similarity">
    <text evidence="7">Belongs to the binding-protein-dependent transport system permease family.</text>
</comment>
<dbReference type="InterPro" id="IPR035906">
    <property type="entry name" value="MetI-like_sf"/>
</dbReference>
<keyword evidence="6 7" id="KW-0472">Membrane</keyword>
<dbReference type="InterPro" id="IPR000515">
    <property type="entry name" value="MetI-like"/>
</dbReference>
<keyword evidence="11" id="KW-1185">Reference proteome</keyword>
<evidence type="ECO:0000256" key="2">
    <source>
        <dbReference type="ARBA" id="ARBA00022448"/>
    </source>
</evidence>
<feature type="transmembrane region" description="Helical" evidence="7">
    <location>
        <begin position="98"/>
        <end position="126"/>
    </location>
</feature>
<feature type="transmembrane region" description="Helical" evidence="7">
    <location>
        <begin position="250"/>
        <end position="271"/>
    </location>
</feature>
<evidence type="ECO:0000259" key="9">
    <source>
        <dbReference type="PROSITE" id="PS50928"/>
    </source>
</evidence>
<dbReference type="PANTHER" id="PTHR43227">
    <property type="entry name" value="BLL4140 PROTEIN"/>
    <property type="match status" value="1"/>
</dbReference>
<feature type="transmembrane region" description="Helical" evidence="7">
    <location>
        <begin position="298"/>
        <end position="320"/>
    </location>
</feature>
<dbReference type="EMBL" id="JAMYJR010000033">
    <property type="protein sequence ID" value="MCO8275045.1"/>
    <property type="molecule type" value="Genomic_DNA"/>
</dbReference>
<comment type="caution">
    <text evidence="10">The sequence shown here is derived from an EMBL/GenBank/DDBJ whole genome shotgun (WGS) entry which is preliminary data.</text>
</comment>
<keyword evidence="3" id="KW-1003">Cell membrane</keyword>
<dbReference type="SUPFAM" id="SSF161098">
    <property type="entry name" value="MetI-like"/>
    <property type="match status" value="1"/>
</dbReference>
<feature type="transmembrane region" description="Helical" evidence="7">
    <location>
        <begin position="40"/>
        <end position="61"/>
    </location>
</feature>
<accession>A0ABT1DW11</accession>
<feature type="domain" description="ABC transmembrane type-1" evidence="9">
    <location>
        <begin position="103"/>
        <end position="319"/>
    </location>
</feature>
<feature type="region of interest" description="Disordered" evidence="8">
    <location>
        <begin position="1"/>
        <end position="35"/>
    </location>
</feature>
<dbReference type="RefSeq" id="WP_253241106.1">
    <property type="nucleotide sequence ID" value="NZ_JAMYJR010000033.1"/>
</dbReference>
<dbReference type="PROSITE" id="PS50928">
    <property type="entry name" value="ABC_TM1"/>
    <property type="match status" value="1"/>
</dbReference>
<feature type="transmembrane region" description="Helical" evidence="7">
    <location>
        <begin position="138"/>
        <end position="158"/>
    </location>
</feature>
<sequence length="330" mass="37012">MSVVDSPATRRPDDPGRSQQGRVPGHVAPKRRRQRGSSSTPWLLALPALLLIAGLLGYPLIRMLVLSFQNMRLRELLSGRTPPWVGFDQYTRVLTDGVFWAVVGRTVAFTFVSVIISVVFGLSIALLMRRVTRGVRMFMVVAMMFVWALPQLVAAQIFRWMTDSDFGVVNYLVDKLPGVDYQNHSWFVNPWQGWSVITTLVVWAGIPFLAITLNAGLTQVPKELLEAATVDGATPWQALRNIILPILKPLITIVTTLSVIWNFGLFTQAWVLRDGHPEPQFQTLATYSYTQAFGQSRYSLGSAIAVITVLLMLGVMIFYIRQMFRIGEVD</sequence>
<proteinExistence type="inferred from homology"/>
<feature type="transmembrane region" description="Helical" evidence="7">
    <location>
        <begin position="191"/>
        <end position="213"/>
    </location>
</feature>
<keyword evidence="5 7" id="KW-1133">Transmembrane helix</keyword>
<dbReference type="Gene3D" id="1.10.3720.10">
    <property type="entry name" value="MetI-like"/>
    <property type="match status" value="1"/>
</dbReference>
<dbReference type="InterPro" id="IPR050809">
    <property type="entry name" value="UgpAE/MalFG_permease"/>
</dbReference>
<keyword evidence="2 7" id="KW-0813">Transport</keyword>
<evidence type="ECO:0000256" key="3">
    <source>
        <dbReference type="ARBA" id="ARBA00022475"/>
    </source>
</evidence>
<reference evidence="10 11" key="1">
    <citation type="submission" date="2022-06" db="EMBL/GenBank/DDBJ databases">
        <title>New Species of the Genus Actinoplanes, ActinopZanes ferrugineus.</title>
        <authorList>
            <person name="Ding P."/>
        </authorList>
    </citation>
    <scope>NUCLEOTIDE SEQUENCE [LARGE SCALE GENOMIC DNA]</scope>
    <source>
        <strain evidence="10 11">TRM88003</strain>
    </source>
</reference>
<name>A0ABT1DW11_9ACTN</name>
<evidence type="ECO:0000256" key="1">
    <source>
        <dbReference type="ARBA" id="ARBA00004651"/>
    </source>
</evidence>
<dbReference type="Proteomes" id="UP001523369">
    <property type="component" value="Unassembled WGS sequence"/>
</dbReference>
<gene>
    <name evidence="10" type="ORF">M1L60_31150</name>
</gene>
<evidence type="ECO:0000313" key="11">
    <source>
        <dbReference type="Proteomes" id="UP001523369"/>
    </source>
</evidence>
<dbReference type="CDD" id="cd06261">
    <property type="entry name" value="TM_PBP2"/>
    <property type="match status" value="1"/>
</dbReference>
<dbReference type="PANTHER" id="PTHR43227:SF8">
    <property type="entry name" value="DIACETYLCHITOBIOSE UPTAKE SYSTEM PERMEASE PROTEIN DASB"/>
    <property type="match status" value="1"/>
</dbReference>
<protein>
    <submittedName>
        <fullName evidence="10">Sugar ABC transporter permease</fullName>
    </submittedName>
</protein>
<comment type="subcellular location">
    <subcellularLocation>
        <location evidence="1 7">Cell membrane</location>
        <topology evidence="1 7">Multi-pass membrane protein</topology>
    </subcellularLocation>
</comment>
<evidence type="ECO:0000256" key="5">
    <source>
        <dbReference type="ARBA" id="ARBA00022989"/>
    </source>
</evidence>
<evidence type="ECO:0000256" key="6">
    <source>
        <dbReference type="ARBA" id="ARBA00023136"/>
    </source>
</evidence>
<dbReference type="Pfam" id="PF00528">
    <property type="entry name" value="BPD_transp_1"/>
    <property type="match status" value="1"/>
</dbReference>
<evidence type="ECO:0000313" key="10">
    <source>
        <dbReference type="EMBL" id="MCO8275045.1"/>
    </source>
</evidence>